<evidence type="ECO:0000313" key="7">
    <source>
        <dbReference type="EMBL" id="MXP10912.1"/>
    </source>
</evidence>
<keyword evidence="4 6" id="KW-1133">Transmembrane helix</keyword>
<organism evidence="7 8">
    <name type="scientific">Alteriqipengyuania halimionae</name>
    <dbReference type="NCBI Taxonomy" id="1926630"/>
    <lineage>
        <taxon>Bacteria</taxon>
        <taxon>Pseudomonadati</taxon>
        <taxon>Pseudomonadota</taxon>
        <taxon>Alphaproteobacteria</taxon>
        <taxon>Sphingomonadales</taxon>
        <taxon>Erythrobacteraceae</taxon>
        <taxon>Alteriqipengyuania</taxon>
    </lineage>
</organism>
<feature type="transmembrane region" description="Helical" evidence="6">
    <location>
        <begin position="246"/>
        <end position="267"/>
    </location>
</feature>
<keyword evidence="8" id="KW-1185">Reference proteome</keyword>
<evidence type="ECO:0000256" key="5">
    <source>
        <dbReference type="ARBA" id="ARBA00023136"/>
    </source>
</evidence>
<feature type="transmembrane region" description="Helical" evidence="6">
    <location>
        <begin position="84"/>
        <end position="107"/>
    </location>
</feature>
<feature type="transmembrane region" description="Helical" evidence="6">
    <location>
        <begin position="328"/>
        <end position="349"/>
    </location>
</feature>
<evidence type="ECO:0000256" key="3">
    <source>
        <dbReference type="ARBA" id="ARBA00022692"/>
    </source>
</evidence>
<dbReference type="RefSeq" id="WP_160617469.1">
    <property type="nucleotide sequence ID" value="NZ_WTYR01000001.1"/>
</dbReference>
<feature type="transmembrane region" description="Helical" evidence="6">
    <location>
        <begin position="12"/>
        <end position="36"/>
    </location>
</feature>
<protein>
    <recommendedName>
        <fullName evidence="9">Oligosaccharide flippase family protein</fullName>
    </recommendedName>
</protein>
<name>A0A6I4U8T9_9SPHN</name>
<evidence type="ECO:0000256" key="2">
    <source>
        <dbReference type="ARBA" id="ARBA00022475"/>
    </source>
</evidence>
<keyword evidence="5 6" id="KW-0472">Membrane</keyword>
<gene>
    <name evidence="7" type="ORF">GRI68_12050</name>
</gene>
<dbReference type="Proteomes" id="UP000429229">
    <property type="component" value="Unassembled WGS sequence"/>
</dbReference>
<dbReference type="AlphaFoldDB" id="A0A6I4U8T9"/>
<feature type="transmembrane region" description="Helical" evidence="6">
    <location>
        <begin position="356"/>
        <end position="375"/>
    </location>
</feature>
<evidence type="ECO:0008006" key="9">
    <source>
        <dbReference type="Google" id="ProtNLM"/>
    </source>
</evidence>
<evidence type="ECO:0000313" key="8">
    <source>
        <dbReference type="Proteomes" id="UP000429229"/>
    </source>
</evidence>
<feature type="transmembrane region" description="Helical" evidence="6">
    <location>
        <begin position="208"/>
        <end position="226"/>
    </location>
</feature>
<feature type="transmembrane region" description="Helical" evidence="6">
    <location>
        <begin position="113"/>
        <end position="131"/>
    </location>
</feature>
<keyword evidence="2" id="KW-1003">Cell membrane</keyword>
<dbReference type="PANTHER" id="PTHR30250">
    <property type="entry name" value="PST FAMILY PREDICTED COLANIC ACID TRANSPORTER"/>
    <property type="match status" value="1"/>
</dbReference>
<keyword evidence="3 6" id="KW-0812">Transmembrane</keyword>
<dbReference type="EMBL" id="WTYR01000001">
    <property type="protein sequence ID" value="MXP10912.1"/>
    <property type="molecule type" value="Genomic_DNA"/>
</dbReference>
<dbReference type="GO" id="GO:0005886">
    <property type="term" value="C:plasma membrane"/>
    <property type="evidence" value="ECO:0007669"/>
    <property type="project" value="UniProtKB-SubCell"/>
</dbReference>
<evidence type="ECO:0000256" key="6">
    <source>
        <dbReference type="SAM" id="Phobius"/>
    </source>
</evidence>
<accession>A0A6I4U8T9</accession>
<evidence type="ECO:0000256" key="1">
    <source>
        <dbReference type="ARBA" id="ARBA00004651"/>
    </source>
</evidence>
<reference evidence="7 8" key="1">
    <citation type="submission" date="2019-12" db="EMBL/GenBank/DDBJ databases">
        <title>Genomic-based taxomic classification of the family Erythrobacteraceae.</title>
        <authorList>
            <person name="Xu L."/>
        </authorList>
    </citation>
    <scope>NUCLEOTIDE SEQUENCE [LARGE SCALE GENOMIC DNA]</scope>
    <source>
        <strain evidence="7 8">LMG 29519</strain>
    </source>
</reference>
<comment type="subcellular location">
    <subcellularLocation>
        <location evidence="1">Cell membrane</location>
        <topology evidence="1">Multi-pass membrane protein</topology>
    </subcellularLocation>
</comment>
<feature type="transmembrane region" description="Helical" evidence="6">
    <location>
        <begin position="167"/>
        <end position="188"/>
    </location>
</feature>
<evidence type="ECO:0000256" key="4">
    <source>
        <dbReference type="ARBA" id="ARBA00022989"/>
    </source>
</evidence>
<sequence length="431" mass="46868">MSRLAGLARDTRAQYVIVNLLVNLLFIARSYVFMLVLDYRELGLVTLLQSIVLLLGLLQFGVLNGAYRLILSAVSDERQQIVDFVYSFVAMLGGVALVVAGVVLVFVARPEDGWIGVLGAIGGTAMLIRNWQTNQLIASQHLTRLNTINLGSAFLSLAGFALLDVSPIYACAAVIVSQPILFGISGWLFGDTLRMRRLRFAPGLLRRIMAAGFILFLAGILLQVNIQLERWYVTAALGVDALGHLFLAIMVVTLLQLVPAALDAIFLPSAVRAHDTGHSPSLRKVTRTYFYLLLGYVAVAAIALAFLAEPVLALLAPRYAPDLVYAYIIAPGALLLALSSAFTLVFKVLIRFRLLLFAYGSGTVLLSVVLGAAIWRGEPLSLDAVVTARSLALALTALLTIGGWWHLSRAHREFRLIDRDRSGKGDRDPAE</sequence>
<dbReference type="InterPro" id="IPR050833">
    <property type="entry name" value="Poly_Biosynth_Transport"/>
</dbReference>
<proteinExistence type="predicted"/>
<feature type="transmembrane region" description="Helical" evidence="6">
    <location>
        <begin position="143"/>
        <end position="161"/>
    </location>
</feature>
<dbReference type="OrthoDB" id="1491623at2"/>
<feature type="transmembrane region" description="Helical" evidence="6">
    <location>
        <begin position="288"/>
        <end position="308"/>
    </location>
</feature>
<feature type="transmembrane region" description="Helical" evidence="6">
    <location>
        <begin position="387"/>
        <end position="407"/>
    </location>
</feature>
<feature type="transmembrane region" description="Helical" evidence="6">
    <location>
        <begin position="42"/>
        <end position="63"/>
    </location>
</feature>
<comment type="caution">
    <text evidence="7">The sequence shown here is derived from an EMBL/GenBank/DDBJ whole genome shotgun (WGS) entry which is preliminary data.</text>
</comment>
<dbReference type="PANTHER" id="PTHR30250:SF11">
    <property type="entry name" value="O-ANTIGEN TRANSPORTER-RELATED"/>
    <property type="match status" value="1"/>
</dbReference>